<protein>
    <submittedName>
        <fullName evidence="4">4-hydroxyphenylacetate 3-monooxygenase reductase component</fullName>
    </submittedName>
</protein>
<proteinExistence type="inferred from homology"/>
<accession>A0A653EPT8</accession>
<dbReference type="InterPro" id="IPR012349">
    <property type="entry name" value="Split_barrel_FMN-bd"/>
</dbReference>
<dbReference type="EMBL" id="LR589088">
    <property type="protein sequence ID" value="VTO98850.1"/>
    <property type="molecule type" value="Genomic_DNA"/>
</dbReference>
<dbReference type="GO" id="GO:0010181">
    <property type="term" value="F:FMN binding"/>
    <property type="evidence" value="ECO:0007669"/>
    <property type="project" value="InterPro"/>
</dbReference>
<evidence type="ECO:0000256" key="1">
    <source>
        <dbReference type="ARBA" id="ARBA00008898"/>
    </source>
</evidence>
<dbReference type="PANTHER" id="PTHR30466">
    <property type="entry name" value="FLAVIN REDUCTASE"/>
    <property type="match status" value="1"/>
</dbReference>
<keyword evidence="4" id="KW-0503">Monooxygenase</keyword>
<dbReference type="InterPro" id="IPR002563">
    <property type="entry name" value="Flavin_Rdtase-like_dom"/>
</dbReference>
<name>A0A653EPT8_9MYCO</name>
<reference evidence="4" key="1">
    <citation type="submission" date="2019-05" db="EMBL/GenBank/DDBJ databases">
        <authorList>
            <person name="Naeem R."/>
            <person name="Antony C."/>
            <person name="Guan Q."/>
        </authorList>
    </citation>
    <scope>NUCLEOTIDE SEQUENCE</scope>
    <source>
        <strain evidence="4">2</strain>
    </source>
</reference>
<dbReference type="Pfam" id="PF01613">
    <property type="entry name" value="Flavin_Reduct"/>
    <property type="match status" value="1"/>
</dbReference>
<sequence length="201" mass="22080">MAVHDGRMVGEAFDDLMAMLDGPVFVVTTQADGHPSGCLVGFATQTSVQPPSFMVGLPRSSGISDVASRSEHLAVHVLAQRQHVLAGLFANQTDDQIDQFVRCKWRAGPYGTPILDDAVAWFVGRIASRSEVGDYVAYLLEPVSVWAPESEEDLLYLSDLDFDIDDNDDPGQEAAQQRFYNRERGEATRRYGGVRFTLGVP</sequence>
<dbReference type="PANTHER" id="PTHR30466:SF15">
    <property type="entry name" value="POSSIBLE OXIDOREDUCTASE"/>
    <property type="match status" value="1"/>
</dbReference>
<dbReference type="AlphaFoldDB" id="A0A653EPT8"/>
<feature type="domain" description="Flavin reductase like" evidence="3">
    <location>
        <begin position="17"/>
        <end position="163"/>
    </location>
</feature>
<organism evidence="4">
    <name type="scientific">Mycobacterium riyadhense</name>
    <dbReference type="NCBI Taxonomy" id="486698"/>
    <lineage>
        <taxon>Bacteria</taxon>
        <taxon>Bacillati</taxon>
        <taxon>Actinomycetota</taxon>
        <taxon>Actinomycetes</taxon>
        <taxon>Mycobacteriales</taxon>
        <taxon>Mycobacteriaceae</taxon>
        <taxon>Mycobacterium</taxon>
    </lineage>
</organism>
<evidence type="ECO:0000313" key="4">
    <source>
        <dbReference type="EMBL" id="VTO98850.1"/>
    </source>
</evidence>
<dbReference type="Gene3D" id="2.30.110.10">
    <property type="entry name" value="Electron Transport, Fmn-binding Protein, Chain A"/>
    <property type="match status" value="1"/>
</dbReference>
<dbReference type="InterPro" id="IPR050268">
    <property type="entry name" value="NADH-dep_flavin_reductase"/>
</dbReference>
<dbReference type="GO" id="GO:0042602">
    <property type="term" value="F:riboflavin reductase (NADPH) activity"/>
    <property type="evidence" value="ECO:0007669"/>
    <property type="project" value="TreeGrafter"/>
</dbReference>
<evidence type="ECO:0000259" key="3">
    <source>
        <dbReference type="SMART" id="SM00903"/>
    </source>
</evidence>
<dbReference type="GO" id="GO:0004497">
    <property type="term" value="F:monooxygenase activity"/>
    <property type="evidence" value="ECO:0007669"/>
    <property type="project" value="UniProtKB-KW"/>
</dbReference>
<gene>
    <name evidence="4" type="primary">hpaC</name>
    <name evidence="4" type="ORF">BIN_B_02738</name>
</gene>
<evidence type="ECO:0000256" key="2">
    <source>
        <dbReference type="ARBA" id="ARBA00023002"/>
    </source>
</evidence>
<keyword evidence="2" id="KW-0560">Oxidoreductase</keyword>
<comment type="similarity">
    <text evidence="1">Belongs to the non-flavoprotein flavin reductase family.</text>
</comment>
<dbReference type="SUPFAM" id="SSF50475">
    <property type="entry name" value="FMN-binding split barrel"/>
    <property type="match status" value="1"/>
</dbReference>
<dbReference type="SMART" id="SM00903">
    <property type="entry name" value="Flavin_Reduct"/>
    <property type="match status" value="1"/>
</dbReference>